<dbReference type="Proteomes" id="UP000029120">
    <property type="component" value="Unassembled WGS sequence"/>
</dbReference>
<protein>
    <submittedName>
        <fullName evidence="2">Uncharacterized protein</fullName>
    </submittedName>
</protein>
<feature type="non-terminal residue" evidence="2">
    <location>
        <position position="1"/>
    </location>
</feature>
<proteinExistence type="predicted"/>
<evidence type="ECO:0000313" key="2">
    <source>
        <dbReference type="EMBL" id="KFK23789.1"/>
    </source>
</evidence>
<dbReference type="EMBL" id="KL975377">
    <property type="protein sequence ID" value="KFK23789.1"/>
    <property type="molecule type" value="Genomic_DNA"/>
</dbReference>
<dbReference type="Gramene" id="KFK23789">
    <property type="protein sequence ID" value="KFK23789"/>
    <property type="gene ID" value="AALP_AAs57599U000100"/>
</dbReference>
<feature type="region of interest" description="Disordered" evidence="1">
    <location>
        <begin position="16"/>
        <end position="64"/>
    </location>
</feature>
<name>A0A087G1N7_ARAAL</name>
<organism evidence="2 3">
    <name type="scientific">Arabis alpina</name>
    <name type="common">Alpine rock-cress</name>
    <dbReference type="NCBI Taxonomy" id="50452"/>
    <lineage>
        <taxon>Eukaryota</taxon>
        <taxon>Viridiplantae</taxon>
        <taxon>Streptophyta</taxon>
        <taxon>Embryophyta</taxon>
        <taxon>Tracheophyta</taxon>
        <taxon>Spermatophyta</taxon>
        <taxon>Magnoliopsida</taxon>
        <taxon>eudicotyledons</taxon>
        <taxon>Gunneridae</taxon>
        <taxon>Pentapetalae</taxon>
        <taxon>rosids</taxon>
        <taxon>malvids</taxon>
        <taxon>Brassicales</taxon>
        <taxon>Brassicaceae</taxon>
        <taxon>Arabideae</taxon>
        <taxon>Arabis</taxon>
    </lineage>
</organism>
<reference evidence="3" key="1">
    <citation type="journal article" date="2015" name="Nat. Plants">
        <title>Genome expansion of Arabis alpina linked with retrotransposition and reduced symmetric DNA methylation.</title>
        <authorList>
            <person name="Willing E.M."/>
            <person name="Rawat V."/>
            <person name="Mandakova T."/>
            <person name="Maumus F."/>
            <person name="James G.V."/>
            <person name="Nordstroem K.J."/>
            <person name="Becker C."/>
            <person name="Warthmann N."/>
            <person name="Chica C."/>
            <person name="Szarzynska B."/>
            <person name="Zytnicki M."/>
            <person name="Albani M.C."/>
            <person name="Kiefer C."/>
            <person name="Bergonzi S."/>
            <person name="Castaings L."/>
            <person name="Mateos J.L."/>
            <person name="Berns M.C."/>
            <person name="Bujdoso N."/>
            <person name="Piofczyk T."/>
            <person name="de Lorenzo L."/>
            <person name="Barrero-Sicilia C."/>
            <person name="Mateos I."/>
            <person name="Piednoel M."/>
            <person name="Hagmann J."/>
            <person name="Chen-Min-Tao R."/>
            <person name="Iglesias-Fernandez R."/>
            <person name="Schuster S.C."/>
            <person name="Alonso-Blanco C."/>
            <person name="Roudier F."/>
            <person name="Carbonero P."/>
            <person name="Paz-Ares J."/>
            <person name="Davis S.J."/>
            <person name="Pecinka A."/>
            <person name="Quesneville H."/>
            <person name="Colot V."/>
            <person name="Lysak M.A."/>
            <person name="Weigel D."/>
            <person name="Coupland G."/>
            <person name="Schneeberger K."/>
        </authorList>
    </citation>
    <scope>NUCLEOTIDE SEQUENCE [LARGE SCALE GENOMIC DNA]</scope>
    <source>
        <strain evidence="3">cv. Pajares</strain>
    </source>
</reference>
<accession>A0A087G1N7</accession>
<evidence type="ECO:0000313" key="3">
    <source>
        <dbReference type="Proteomes" id="UP000029120"/>
    </source>
</evidence>
<dbReference type="OrthoDB" id="10258585at2759"/>
<gene>
    <name evidence="2" type="ORF">AALP_AAs57599U000100</name>
</gene>
<dbReference type="AlphaFoldDB" id="A0A087G1N7"/>
<feature type="compositionally biased region" description="Basic and acidic residues" evidence="1">
    <location>
        <begin position="48"/>
        <end position="64"/>
    </location>
</feature>
<sequence>LDSSLDDEVFPAVNILDTSFDNEDTSKDDVASKKDEDDSDETAGINSNDKRKLPETETEKKDVLKSAETFEEKMSAFKKSTDTLQDDLKEREKQNVLYLLRKGTRN</sequence>
<keyword evidence="3" id="KW-1185">Reference proteome</keyword>
<dbReference type="eggNOG" id="KOG1548">
    <property type="taxonomic scope" value="Eukaryota"/>
</dbReference>
<feature type="compositionally biased region" description="Basic and acidic residues" evidence="1">
    <location>
        <begin position="24"/>
        <end position="36"/>
    </location>
</feature>
<evidence type="ECO:0000256" key="1">
    <source>
        <dbReference type="SAM" id="MobiDB-lite"/>
    </source>
</evidence>